<proteinExistence type="predicted"/>
<organism evidence="2 3">
    <name type="scientific">Dentiscutata erythropus</name>
    <dbReference type="NCBI Taxonomy" id="1348616"/>
    <lineage>
        <taxon>Eukaryota</taxon>
        <taxon>Fungi</taxon>
        <taxon>Fungi incertae sedis</taxon>
        <taxon>Mucoromycota</taxon>
        <taxon>Glomeromycotina</taxon>
        <taxon>Glomeromycetes</taxon>
        <taxon>Diversisporales</taxon>
        <taxon>Gigasporaceae</taxon>
        <taxon>Dentiscutata</taxon>
    </lineage>
</organism>
<keyword evidence="3" id="KW-1185">Reference proteome</keyword>
<accession>A0A9N9KDE0</accession>
<feature type="non-terminal residue" evidence="2">
    <location>
        <position position="99"/>
    </location>
</feature>
<name>A0A9N9KDE0_9GLOM</name>
<gene>
    <name evidence="2" type="ORF">DERYTH_LOCUS27685</name>
</gene>
<evidence type="ECO:0000313" key="3">
    <source>
        <dbReference type="Proteomes" id="UP000789405"/>
    </source>
</evidence>
<evidence type="ECO:0000256" key="1">
    <source>
        <dbReference type="SAM" id="MobiDB-lite"/>
    </source>
</evidence>
<feature type="region of interest" description="Disordered" evidence="1">
    <location>
        <begin position="23"/>
        <end position="65"/>
    </location>
</feature>
<comment type="caution">
    <text evidence="2">The sequence shown here is derived from an EMBL/GenBank/DDBJ whole genome shotgun (WGS) entry which is preliminary data.</text>
</comment>
<evidence type="ECO:0000313" key="2">
    <source>
        <dbReference type="EMBL" id="CAG8824347.1"/>
    </source>
</evidence>
<feature type="compositionally biased region" description="Basic residues" evidence="1">
    <location>
        <begin position="24"/>
        <end position="33"/>
    </location>
</feature>
<dbReference type="EMBL" id="CAJVPY010064706">
    <property type="protein sequence ID" value="CAG8824347.1"/>
    <property type="molecule type" value="Genomic_DNA"/>
</dbReference>
<reference evidence="2" key="1">
    <citation type="submission" date="2021-06" db="EMBL/GenBank/DDBJ databases">
        <authorList>
            <person name="Kallberg Y."/>
            <person name="Tangrot J."/>
            <person name="Rosling A."/>
        </authorList>
    </citation>
    <scope>NUCLEOTIDE SEQUENCE</scope>
    <source>
        <strain evidence="2">MA453B</strain>
    </source>
</reference>
<sequence length="99" mass="11334">LVRKKNDKMFEEQIQRMVTENEKLKRKLKKKEKNKTVRENNNLSNDSSSDASDSETGKTGFEPGDVFAIGDIMDEVDSVTELYVLRAQVTNKSYGISTW</sequence>
<protein>
    <submittedName>
        <fullName evidence="2">16750_t:CDS:1</fullName>
    </submittedName>
</protein>
<feature type="compositionally biased region" description="Low complexity" evidence="1">
    <location>
        <begin position="39"/>
        <end position="51"/>
    </location>
</feature>
<feature type="non-terminal residue" evidence="2">
    <location>
        <position position="1"/>
    </location>
</feature>
<dbReference type="Proteomes" id="UP000789405">
    <property type="component" value="Unassembled WGS sequence"/>
</dbReference>
<dbReference type="AlphaFoldDB" id="A0A9N9KDE0"/>